<dbReference type="EMBL" id="CP001390">
    <property type="protein sequence ID" value="ACM20708.1"/>
    <property type="molecule type" value="Genomic_DNA"/>
</dbReference>
<keyword evidence="3" id="KW-1133">Transmembrane helix</keyword>
<evidence type="ECO:0000259" key="6">
    <source>
        <dbReference type="Pfam" id="PF25989"/>
    </source>
</evidence>
<dbReference type="SUPFAM" id="SSF111369">
    <property type="entry name" value="HlyD-like secretion proteins"/>
    <property type="match status" value="1"/>
</dbReference>
<dbReference type="OrthoDB" id="9789643at2"/>
<evidence type="ECO:0000259" key="5">
    <source>
        <dbReference type="Pfam" id="PF25954"/>
    </source>
</evidence>
<dbReference type="InterPro" id="IPR058624">
    <property type="entry name" value="MdtA-like_HH"/>
</dbReference>
<feature type="domain" description="CusB-like beta-barrel" evidence="5">
    <location>
        <begin position="249"/>
        <end position="320"/>
    </location>
</feature>
<dbReference type="Pfam" id="PF25954">
    <property type="entry name" value="Beta-barrel_RND_2"/>
    <property type="match status" value="1"/>
</dbReference>
<proteinExistence type="inferred from homology"/>
<dbReference type="InterPro" id="IPR058792">
    <property type="entry name" value="Beta-barrel_RND_2"/>
</dbReference>
<gene>
    <name evidence="7" type="ordered locus">Geob_2354</name>
</gene>
<name>B9LZF5_GEODF</name>
<evidence type="ECO:0000259" key="4">
    <source>
        <dbReference type="Pfam" id="PF25876"/>
    </source>
</evidence>
<dbReference type="InterPro" id="IPR058637">
    <property type="entry name" value="YknX-like_C"/>
</dbReference>
<protein>
    <submittedName>
        <fullName evidence="7">Efflux pump, RND family, membrane fusion protein</fullName>
    </submittedName>
</protein>
<feature type="domain" description="YknX-like C-terminal permuted SH3-like" evidence="6">
    <location>
        <begin position="339"/>
        <end position="400"/>
    </location>
</feature>
<evidence type="ECO:0000313" key="7">
    <source>
        <dbReference type="EMBL" id="ACM20708.1"/>
    </source>
</evidence>
<dbReference type="PANTHER" id="PTHR30469">
    <property type="entry name" value="MULTIDRUG RESISTANCE PROTEIN MDTA"/>
    <property type="match status" value="1"/>
</dbReference>
<dbReference type="InterPro" id="IPR006143">
    <property type="entry name" value="RND_pump_MFP"/>
</dbReference>
<evidence type="ECO:0000256" key="1">
    <source>
        <dbReference type="ARBA" id="ARBA00009477"/>
    </source>
</evidence>
<dbReference type="Proteomes" id="UP000007721">
    <property type="component" value="Chromosome"/>
</dbReference>
<keyword evidence="2" id="KW-0175">Coiled coil</keyword>
<dbReference type="Gene3D" id="2.40.50.100">
    <property type="match status" value="1"/>
</dbReference>
<feature type="domain" description="Multidrug resistance protein MdtA-like alpha-helical hairpin" evidence="4">
    <location>
        <begin position="128"/>
        <end position="204"/>
    </location>
</feature>
<dbReference type="NCBIfam" id="TIGR01730">
    <property type="entry name" value="RND_mfp"/>
    <property type="match status" value="1"/>
</dbReference>
<dbReference type="Pfam" id="PF25989">
    <property type="entry name" value="YknX_C"/>
    <property type="match status" value="1"/>
</dbReference>
<dbReference type="Gene3D" id="1.10.287.470">
    <property type="entry name" value="Helix hairpin bin"/>
    <property type="match status" value="1"/>
</dbReference>
<evidence type="ECO:0000256" key="2">
    <source>
        <dbReference type="SAM" id="Coils"/>
    </source>
</evidence>
<dbReference type="AlphaFoldDB" id="B9LZF5"/>
<sequence>MADNDLNRLKIDKTVVAAGRPRHKRPLVWIIGVVAVILAILAAKGVLAPRVEVEVATVSQIYPSQAFTLLNASGYVVAQRKAAVASKTTAQLEWLGVEEGSRVQQGQIIARLENKDATAVRGQAAANLNNARAVLEQAKAELHDASLSFNRQKELVTHGVVARADFDAAEARFKRAKAGVAAAEANIAALSSALRGAEAQLDYTLIRAPFNAVVLTKDADVGDIVTPLGAAANAKAAVVTIADMDSLQVEADVSESNLGKIKVGQPCEITLDALPDVRFRGITHTIVPTADRSKATVMVKVKFVDQDRRILPEMSAKVAFLERPVKAEEQRPVTAVNPQAVLDREGAKSVFLVKDDKAIKTAVTTGPRVGDMLQVTSGVKAGDKIVLRPLDKLRDGSGIKTAEKQ</sequence>
<keyword evidence="3" id="KW-0472">Membrane</keyword>
<accession>B9LZF5</accession>
<dbReference type="GO" id="GO:0015562">
    <property type="term" value="F:efflux transmembrane transporter activity"/>
    <property type="evidence" value="ECO:0007669"/>
    <property type="project" value="TreeGrafter"/>
</dbReference>
<feature type="transmembrane region" description="Helical" evidence="3">
    <location>
        <begin position="27"/>
        <end position="47"/>
    </location>
</feature>
<evidence type="ECO:0000313" key="8">
    <source>
        <dbReference type="Proteomes" id="UP000007721"/>
    </source>
</evidence>
<dbReference type="KEGG" id="geo:Geob_2354"/>
<organism evidence="7 8">
    <name type="scientific">Geotalea daltonii (strain DSM 22248 / JCM 15807 / FRC-32)</name>
    <name type="common">Geobacter daltonii</name>
    <dbReference type="NCBI Taxonomy" id="316067"/>
    <lineage>
        <taxon>Bacteria</taxon>
        <taxon>Pseudomonadati</taxon>
        <taxon>Thermodesulfobacteriota</taxon>
        <taxon>Desulfuromonadia</taxon>
        <taxon>Geobacterales</taxon>
        <taxon>Geobacteraceae</taxon>
        <taxon>Geotalea</taxon>
    </lineage>
</organism>
<keyword evidence="8" id="KW-1185">Reference proteome</keyword>
<dbReference type="RefSeq" id="WP_012647437.1">
    <property type="nucleotide sequence ID" value="NC_011979.1"/>
</dbReference>
<reference evidence="7 8" key="1">
    <citation type="submission" date="2009-01" db="EMBL/GenBank/DDBJ databases">
        <title>Complete sequence of Geobacter sp. FRC-32.</title>
        <authorList>
            <consortium name="US DOE Joint Genome Institute"/>
            <person name="Lucas S."/>
            <person name="Copeland A."/>
            <person name="Lapidus A."/>
            <person name="Glavina del Rio T."/>
            <person name="Dalin E."/>
            <person name="Tice H."/>
            <person name="Bruce D."/>
            <person name="Goodwin L."/>
            <person name="Pitluck S."/>
            <person name="Saunders E."/>
            <person name="Brettin T."/>
            <person name="Detter J.C."/>
            <person name="Han C."/>
            <person name="Larimer F."/>
            <person name="Land M."/>
            <person name="Hauser L."/>
            <person name="Kyrpides N."/>
            <person name="Ovchinnikova G."/>
            <person name="Kostka J."/>
            <person name="Richardson P."/>
        </authorList>
    </citation>
    <scope>NUCLEOTIDE SEQUENCE [LARGE SCALE GENOMIC DNA]</scope>
    <source>
        <strain evidence="8">DSM 22248 / JCM 15807 / FRC-32</strain>
    </source>
</reference>
<dbReference type="GO" id="GO:1990281">
    <property type="term" value="C:efflux pump complex"/>
    <property type="evidence" value="ECO:0007669"/>
    <property type="project" value="TreeGrafter"/>
</dbReference>
<dbReference type="eggNOG" id="COG0845">
    <property type="taxonomic scope" value="Bacteria"/>
</dbReference>
<dbReference type="Gene3D" id="2.40.30.170">
    <property type="match status" value="1"/>
</dbReference>
<dbReference type="STRING" id="316067.Geob_2354"/>
<dbReference type="PANTHER" id="PTHR30469:SF38">
    <property type="entry name" value="HLYD FAMILY SECRETION PROTEIN"/>
    <property type="match status" value="1"/>
</dbReference>
<dbReference type="Pfam" id="PF25876">
    <property type="entry name" value="HH_MFP_RND"/>
    <property type="match status" value="1"/>
</dbReference>
<dbReference type="HOGENOM" id="CLU_018816_1_2_7"/>
<dbReference type="Gene3D" id="2.40.420.20">
    <property type="match status" value="1"/>
</dbReference>
<comment type="similarity">
    <text evidence="1">Belongs to the membrane fusion protein (MFP) (TC 8.A.1) family.</text>
</comment>
<keyword evidence="3" id="KW-0812">Transmembrane</keyword>
<feature type="coiled-coil region" evidence="2">
    <location>
        <begin position="121"/>
        <end position="155"/>
    </location>
</feature>
<evidence type="ECO:0000256" key="3">
    <source>
        <dbReference type="SAM" id="Phobius"/>
    </source>
</evidence>